<name>A0AC34PXA4_9BILA</name>
<evidence type="ECO:0000313" key="2">
    <source>
        <dbReference type="WBParaSite" id="JU765_v2.g10820.t1"/>
    </source>
</evidence>
<accession>A0AC34PXA4</accession>
<dbReference type="WBParaSite" id="JU765_v2.g10820.t1">
    <property type="protein sequence ID" value="JU765_v2.g10820.t1"/>
    <property type="gene ID" value="JU765_v2.g10820"/>
</dbReference>
<sequence length="224" mass="25023">MNCSVKSYPIPIISWLKNGIKITPQKNKFSIFFDGESSTLKIFNIDANDFGKYTFVAENNLGKIENSLDLIVETENSVSNSAPKFVNTKQKIKKTAENQSVQLKAEIVEGSEPIQIKWLFNKMEITENMNLKCLRIGNDAILEIHDAFPEDSGEYICLAENDFGSAKCCINLTVIGKFKTAPVLEDVGAQKKMKSILASIFLAAIDNMQMINKKLYACWFSGEG</sequence>
<protein>
    <submittedName>
        <fullName evidence="2">Ig-like domain-containing protein</fullName>
    </submittedName>
</protein>
<proteinExistence type="predicted"/>
<organism evidence="1 2">
    <name type="scientific">Panagrolaimus sp. JU765</name>
    <dbReference type="NCBI Taxonomy" id="591449"/>
    <lineage>
        <taxon>Eukaryota</taxon>
        <taxon>Metazoa</taxon>
        <taxon>Ecdysozoa</taxon>
        <taxon>Nematoda</taxon>
        <taxon>Chromadorea</taxon>
        <taxon>Rhabditida</taxon>
        <taxon>Tylenchina</taxon>
        <taxon>Panagrolaimomorpha</taxon>
        <taxon>Panagrolaimoidea</taxon>
        <taxon>Panagrolaimidae</taxon>
        <taxon>Panagrolaimus</taxon>
    </lineage>
</organism>
<dbReference type="Proteomes" id="UP000887576">
    <property type="component" value="Unplaced"/>
</dbReference>
<evidence type="ECO:0000313" key="1">
    <source>
        <dbReference type="Proteomes" id="UP000887576"/>
    </source>
</evidence>
<reference evidence="2" key="1">
    <citation type="submission" date="2022-11" db="UniProtKB">
        <authorList>
            <consortium name="WormBaseParasite"/>
        </authorList>
    </citation>
    <scope>IDENTIFICATION</scope>
</reference>